<evidence type="ECO:0000313" key="1">
    <source>
        <dbReference type="EMBL" id="QDZ02686.1"/>
    </source>
</evidence>
<dbReference type="EMBL" id="CP042301">
    <property type="protein sequence ID" value="QDZ02686.1"/>
    <property type="molecule type" value="Genomic_DNA"/>
</dbReference>
<organism evidence="1 2">
    <name type="scientific">Nitratireductor mangrovi</name>
    <dbReference type="NCBI Taxonomy" id="2599600"/>
    <lineage>
        <taxon>Bacteria</taxon>
        <taxon>Pseudomonadati</taxon>
        <taxon>Pseudomonadota</taxon>
        <taxon>Alphaproteobacteria</taxon>
        <taxon>Hyphomicrobiales</taxon>
        <taxon>Phyllobacteriaceae</taxon>
        <taxon>Nitratireductor</taxon>
    </lineage>
</organism>
<dbReference type="SUPFAM" id="SSF110087">
    <property type="entry name" value="DR1885-like metal-binding protein"/>
    <property type="match status" value="1"/>
</dbReference>
<dbReference type="Pfam" id="PF04314">
    <property type="entry name" value="PCuAC"/>
    <property type="match status" value="1"/>
</dbReference>
<proteinExistence type="predicted"/>
<dbReference type="InterPro" id="IPR058248">
    <property type="entry name" value="Lxx211020-like"/>
</dbReference>
<dbReference type="Proteomes" id="UP000321389">
    <property type="component" value="Chromosome"/>
</dbReference>
<dbReference type="InterPro" id="IPR036182">
    <property type="entry name" value="PCuAC_sf"/>
</dbReference>
<sequence>MFIFPRAVRAISIKPRRSFLARIDEQAHVVVLSLAFLFTGGLSLFAAPALAGDVVVEHAWSRETPEGAKVAGGFALIRNEGSEADRLVAVASEISERGEVHEMGVDDKGVMTMRPLADGLEVPAGATVELKPGSYHLMFLGLKSRPKEGESFAATLSFEKAGDVSVTFEVTGMGGGHGGHGMKKGGHSNHDG</sequence>
<protein>
    <submittedName>
        <fullName evidence="1">Copper chaperone PCu(A)C</fullName>
    </submittedName>
</protein>
<dbReference type="RefSeq" id="WP_146301321.1">
    <property type="nucleotide sequence ID" value="NZ_CP042301.2"/>
</dbReference>
<dbReference type="PANTHER" id="PTHR36302:SF1">
    <property type="entry name" value="COPPER CHAPERONE PCU(A)C"/>
    <property type="match status" value="1"/>
</dbReference>
<gene>
    <name evidence="1" type="ORF">FQ775_21205</name>
</gene>
<dbReference type="KEGG" id="niy:FQ775_21205"/>
<accession>A0A5B8L3Z1</accession>
<reference evidence="1" key="1">
    <citation type="submission" date="2020-04" db="EMBL/GenBank/DDBJ databases">
        <title>Nitratireductor sp. nov. isolated from mangrove soil.</title>
        <authorList>
            <person name="Ye Y."/>
        </authorList>
    </citation>
    <scope>NUCLEOTIDE SEQUENCE</scope>
    <source>
        <strain evidence="1">SY7</strain>
    </source>
</reference>
<dbReference type="AlphaFoldDB" id="A0A5B8L3Z1"/>
<dbReference type="InterPro" id="IPR007410">
    <property type="entry name" value="LpqE-like"/>
</dbReference>
<keyword evidence="2" id="KW-1185">Reference proteome</keyword>
<dbReference type="OrthoDB" id="9796962at2"/>
<name>A0A5B8L3Z1_9HYPH</name>
<dbReference type="Gene3D" id="2.60.40.1890">
    <property type="entry name" value="PCu(A)C copper chaperone"/>
    <property type="match status" value="1"/>
</dbReference>
<evidence type="ECO:0000313" key="2">
    <source>
        <dbReference type="Proteomes" id="UP000321389"/>
    </source>
</evidence>
<dbReference type="PANTHER" id="PTHR36302">
    <property type="entry name" value="BLR7088 PROTEIN"/>
    <property type="match status" value="1"/>
</dbReference>